<comment type="caution">
    <text evidence="4">The sequence shown here is derived from an EMBL/GenBank/DDBJ whole genome shotgun (WGS) entry which is preliminary data.</text>
</comment>
<dbReference type="InterPro" id="IPR007492">
    <property type="entry name" value="LytTR_DNA-bd_dom"/>
</dbReference>
<dbReference type="PROSITE" id="PS50110">
    <property type="entry name" value="RESPONSE_REGULATORY"/>
    <property type="match status" value="1"/>
</dbReference>
<feature type="domain" description="HTH LytTR-type" evidence="3">
    <location>
        <begin position="140"/>
        <end position="244"/>
    </location>
</feature>
<dbReference type="InterPro" id="IPR001789">
    <property type="entry name" value="Sig_transdc_resp-reg_receiver"/>
</dbReference>
<feature type="domain" description="Response regulatory" evidence="2">
    <location>
        <begin position="2"/>
        <end position="117"/>
    </location>
</feature>
<accession>A0ABW5LRG7</accession>
<evidence type="ECO:0000313" key="5">
    <source>
        <dbReference type="Proteomes" id="UP001597508"/>
    </source>
</evidence>
<dbReference type="InterPro" id="IPR046947">
    <property type="entry name" value="LytR-like"/>
</dbReference>
<keyword evidence="1" id="KW-0597">Phosphoprotein</keyword>
<dbReference type="InterPro" id="IPR011006">
    <property type="entry name" value="CheY-like_superfamily"/>
</dbReference>
<evidence type="ECO:0000313" key="4">
    <source>
        <dbReference type="EMBL" id="MFD2567413.1"/>
    </source>
</evidence>
<dbReference type="Gene3D" id="2.40.50.1020">
    <property type="entry name" value="LytTr DNA-binding domain"/>
    <property type="match status" value="1"/>
</dbReference>
<dbReference type="SUPFAM" id="SSF52172">
    <property type="entry name" value="CheY-like"/>
    <property type="match status" value="1"/>
</dbReference>
<dbReference type="RefSeq" id="WP_379666124.1">
    <property type="nucleotide sequence ID" value="NZ_JBHULH010000004.1"/>
</dbReference>
<dbReference type="Gene3D" id="3.40.50.2300">
    <property type="match status" value="1"/>
</dbReference>
<dbReference type="Proteomes" id="UP001597508">
    <property type="component" value="Unassembled WGS sequence"/>
</dbReference>
<sequence>MKAILIDDEANAITLLQTLLNENCPEVKEIYWANELDEGVKLINEHKPDIVFLDIEMPKYSGLEIMDFFNGKKIDFSIVFVTAYDQYAIEAFKLCALDYILKPINPNYLVNAVAKCVDKKKENELTEKIDALKKLTFNTLAIEVPKGIIFLSYDEIQYLEADGSYTKIYTSKGNVELICKPLKFFVEQLDHNEYFFKCHRSYLVNIKYIKQFVKLDGGYLIMKNDIKLPFAKNSREEFSKVIEGLF</sequence>
<dbReference type="Pfam" id="PF04397">
    <property type="entry name" value="LytTR"/>
    <property type="match status" value="1"/>
</dbReference>
<dbReference type="PROSITE" id="PS50930">
    <property type="entry name" value="HTH_LYTTR"/>
    <property type="match status" value="1"/>
</dbReference>
<dbReference type="EMBL" id="JBHULH010000004">
    <property type="protein sequence ID" value="MFD2567413.1"/>
    <property type="molecule type" value="Genomic_DNA"/>
</dbReference>
<proteinExistence type="predicted"/>
<dbReference type="SMART" id="SM00448">
    <property type="entry name" value="REC"/>
    <property type="match status" value="1"/>
</dbReference>
<dbReference type="SMART" id="SM00850">
    <property type="entry name" value="LytTR"/>
    <property type="match status" value="1"/>
</dbReference>
<feature type="modified residue" description="4-aspartylphosphate" evidence="1">
    <location>
        <position position="54"/>
    </location>
</feature>
<dbReference type="Pfam" id="PF00072">
    <property type="entry name" value="Response_reg"/>
    <property type="match status" value="1"/>
</dbReference>
<dbReference type="PANTHER" id="PTHR37299:SF1">
    <property type="entry name" value="STAGE 0 SPORULATION PROTEIN A HOMOLOG"/>
    <property type="match status" value="1"/>
</dbReference>
<keyword evidence="5" id="KW-1185">Reference proteome</keyword>
<evidence type="ECO:0000256" key="1">
    <source>
        <dbReference type="PROSITE-ProRule" id="PRU00169"/>
    </source>
</evidence>
<evidence type="ECO:0000259" key="2">
    <source>
        <dbReference type="PROSITE" id="PS50110"/>
    </source>
</evidence>
<gene>
    <name evidence="4" type="ORF">ACFSRZ_08515</name>
</gene>
<evidence type="ECO:0000259" key="3">
    <source>
        <dbReference type="PROSITE" id="PS50930"/>
    </source>
</evidence>
<organism evidence="4 5">
    <name type="scientific">Pseudotenacibaculum haliotis</name>
    <dbReference type="NCBI Taxonomy" id="1862138"/>
    <lineage>
        <taxon>Bacteria</taxon>
        <taxon>Pseudomonadati</taxon>
        <taxon>Bacteroidota</taxon>
        <taxon>Flavobacteriia</taxon>
        <taxon>Flavobacteriales</taxon>
        <taxon>Flavobacteriaceae</taxon>
        <taxon>Pseudotenacibaculum</taxon>
    </lineage>
</organism>
<dbReference type="PANTHER" id="PTHR37299">
    <property type="entry name" value="TRANSCRIPTIONAL REGULATOR-RELATED"/>
    <property type="match status" value="1"/>
</dbReference>
<reference evidence="5" key="1">
    <citation type="journal article" date="2019" name="Int. J. Syst. Evol. Microbiol.">
        <title>The Global Catalogue of Microorganisms (GCM) 10K type strain sequencing project: providing services to taxonomists for standard genome sequencing and annotation.</title>
        <authorList>
            <consortium name="The Broad Institute Genomics Platform"/>
            <consortium name="The Broad Institute Genome Sequencing Center for Infectious Disease"/>
            <person name="Wu L."/>
            <person name="Ma J."/>
        </authorList>
    </citation>
    <scope>NUCLEOTIDE SEQUENCE [LARGE SCALE GENOMIC DNA]</scope>
    <source>
        <strain evidence="5">KCTC 52127</strain>
    </source>
</reference>
<name>A0ABW5LRG7_9FLAO</name>
<protein>
    <submittedName>
        <fullName evidence="4">LytR/AlgR family response regulator transcription factor</fullName>
    </submittedName>
</protein>